<keyword evidence="3" id="KW-1185">Reference proteome</keyword>
<accession>A0A5C8PQS1</accession>
<evidence type="ECO:0000313" key="2">
    <source>
        <dbReference type="EMBL" id="TXL77086.1"/>
    </source>
</evidence>
<sequence>MRRTMSDLAYLPRYPQPTTLIAKSGVQFLDFGFDPSRLLVKEWRFLDTNTPDSAATVDKLVQFEYDPGTGVYTVMEAGKRREALGNLDIGLKDALAPFLDRWVPVPFFQARPGKVFKDGPSDWARVRVVDLEARHGDGFRDEHGHRYRAVLAFDTGLLPELDGRAYLAPSPKDVASGAIFALAPRQADNQWFLRQEWVQKWIEELFRELFPKLSAHEIDTEAKRAPTEPTARYLAFLGMLDGAGIFPAIKVVGDAERPGRGAIDVDLVLDVGNSRTCGMLIESTDDRAANLNDSYELALRDLTHPEHVYAKPFESRIEFAQASFGKNHLSRLGGRTDAFVWPTMARIGPEATRLASRRRGTEGNTGMSSPKRYLWDTDSQKREWFFNAAFSPEQGTMAANSGPLAQLVNQKGEALHRLEPDDPDNLPVFEPLYSRSSMMTFALCEIILQALTQMNSPAQRIRRSHAEIPRRLRRIIMTVPTGMPLAERQIFRQRAEAARDLVWMVLGWQLLGDDGTQPEVFLEWDEASCTQLVYLYTEVARNFGGDARAFFQAARRPRVRQDRPDTLRVASIDIGGGTTDLIINTYTVEGTGISVTMHPQQTFREGFNKAGDDILLRVIQNHVLPAIEAAMADAGLANPEDLTTELFRSNRGGEDVETQNLRRQFALQVASPIGLALLLACESYQPLEATVAPEARPFESFFPPGARPAPEVVAFVNDAARKRGARDFDLRKILVPIDLQGIDDTVQAEIKNVLTPLCELVYTYDCDLLLLTGRPSRLPAMKSLALKLLPLSPDRVVPLHEYRVGDWYPFRDNRLRVGDPKTTVAVGAMICVLGQSQLQGFSFRSDKLRARSTARYIGSIELAGRLLRQDTYFSNVDLDNPEYQLPEKPFEFRAPVPIGFRQVDLERWPTTRLYYLEYSSKRDGDALSRRTPLFVTFKRLRPTERGGIDTENFDISAVVDRDGNNVNRRSLVLRLQTLAQSEGYWLDTGALKTG</sequence>
<organism evidence="2 3">
    <name type="scientific">Vineibacter terrae</name>
    <dbReference type="NCBI Taxonomy" id="2586908"/>
    <lineage>
        <taxon>Bacteria</taxon>
        <taxon>Pseudomonadati</taxon>
        <taxon>Pseudomonadota</taxon>
        <taxon>Alphaproteobacteria</taxon>
        <taxon>Hyphomicrobiales</taxon>
        <taxon>Vineibacter</taxon>
    </lineage>
</organism>
<gene>
    <name evidence="2" type="ORF">FHP25_09960</name>
</gene>
<evidence type="ECO:0008006" key="4">
    <source>
        <dbReference type="Google" id="ProtNLM"/>
    </source>
</evidence>
<name>A0A5C8PQS1_9HYPH</name>
<evidence type="ECO:0000256" key="1">
    <source>
        <dbReference type="SAM" id="MobiDB-lite"/>
    </source>
</evidence>
<dbReference type="OrthoDB" id="5437169at2"/>
<reference evidence="2 3" key="1">
    <citation type="submission" date="2019-06" db="EMBL/GenBank/DDBJ databases">
        <title>New taxonomy in bacterial strain CC-CFT640, isolated from vineyard.</title>
        <authorList>
            <person name="Lin S.-Y."/>
            <person name="Tsai C.-F."/>
            <person name="Young C.-C."/>
        </authorList>
    </citation>
    <scope>NUCLEOTIDE SEQUENCE [LARGE SCALE GENOMIC DNA]</scope>
    <source>
        <strain evidence="2 3">CC-CFT640</strain>
    </source>
</reference>
<feature type="region of interest" description="Disordered" evidence="1">
    <location>
        <begin position="352"/>
        <end position="373"/>
    </location>
</feature>
<dbReference type="Proteomes" id="UP000321638">
    <property type="component" value="Unassembled WGS sequence"/>
</dbReference>
<dbReference type="InterPro" id="IPR009216">
    <property type="entry name" value="Virulence_factor_SrfB"/>
</dbReference>
<dbReference type="AlphaFoldDB" id="A0A5C8PQS1"/>
<comment type="caution">
    <text evidence="2">The sequence shown here is derived from an EMBL/GenBank/DDBJ whole genome shotgun (WGS) entry which is preliminary data.</text>
</comment>
<dbReference type="PIRSF" id="PIRSF034585">
    <property type="entry name" value="SrfB"/>
    <property type="match status" value="1"/>
</dbReference>
<evidence type="ECO:0000313" key="3">
    <source>
        <dbReference type="Proteomes" id="UP000321638"/>
    </source>
</evidence>
<dbReference type="EMBL" id="VDUZ01000009">
    <property type="protein sequence ID" value="TXL77086.1"/>
    <property type="molecule type" value="Genomic_DNA"/>
</dbReference>
<proteinExistence type="predicted"/>
<dbReference type="Pfam" id="PF07520">
    <property type="entry name" value="SrfB"/>
    <property type="match status" value="1"/>
</dbReference>
<protein>
    <recommendedName>
        <fullName evidence="4">Virulence factor SrfB</fullName>
    </recommendedName>
</protein>